<feature type="compositionally biased region" description="Low complexity" evidence="1">
    <location>
        <begin position="938"/>
        <end position="953"/>
    </location>
</feature>
<feature type="region of interest" description="Disordered" evidence="1">
    <location>
        <begin position="450"/>
        <end position="475"/>
    </location>
</feature>
<feature type="compositionally biased region" description="Polar residues" evidence="1">
    <location>
        <begin position="706"/>
        <end position="720"/>
    </location>
</feature>
<organism evidence="4 5">
    <name type="scientific">Geodia barretti</name>
    <name type="common">Barrett's horny sponge</name>
    <dbReference type="NCBI Taxonomy" id="519541"/>
    <lineage>
        <taxon>Eukaryota</taxon>
        <taxon>Metazoa</taxon>
        <taxon>Porifera</taxon>
        <taxon>Demospongiae</taxon>
        <taxon>Heteroscleromorpha</taxon>
        <taxon>Tetractinellida</taxon>
        <taxon>Astrophorina</taxon>
        <taxon>Geodiidae</taxon>
        <taxon>Geodia</taxon>
    </lineage>
</organism>
<evidence type="ECO:0000313" key="4">
    <source>
        <dbReference type="EMBL" id="CAI8022834.1"/>
    </source>
</evidence>
<keyword evidence="5" id="KW-1185">Reference proteome</keyword>
<feature type="region of interest" description="Disordered" evidence="1">
    <location>
        <begin position="1"/>
        <end position="51"/>
    </location>
</feature>
<dbReference type="SUPFAM" id="SSF47459">
    <property type="entry name" value="HLH, helix-loop-helix DNA-binding domain"/>
    <property type="match status" value="1"/>
</dbReference>
<feature type="compositionally biased region" description="Low complexity" evidence="1">
    <location>
        <begin position="509"/>
        <end position="521"/>
    </location>
</feature>
<feature type="compositionally biased region" description="Low complexity" evidence="1">
    <location>
        <begin position="1"/>
        <end position="14"/>
    </location>
</feature>
<dbReference type="PANTHER" id="PTHR23042">
    <property type="entry name" value="CIRCADIAN PROTEIN CLOCK/ARNT/BMAL/PAS"/>
    <property type="match status" value="1"/>
</dbReference>
<dbReference type="InterPro" id="IPR050933">
    <property type="entry name" value="Circadian_TF"/>
</dbReference>
<feature type="compositionally biased region" description="Polar residues" evidence="1">
    <location>
        <begin position="1057"/>
        <end position="1070"/>
    </location>
</feature>
<feature type="compositionally biased region" description="Polar residues" evidence="1">
    <location>
        <begin position="759"/>
        <end position="785"/>
    </location>
</feature>
<dbReference type="SMART" id="SM00353">
    <property type="entry name" value="HLH"/>
    <property type="match status" value="1"/>
</dbReference>
<dbReference type="PROSITE" id="PS50888">
    <property type="entry name" value="BHLH"/>
    <property type="match status" value="1"/>
</dbReference>
<dbReference type="SMART" id="SM00091">
    <property type="entry name" value="PAS"/>
    <property type="match status" value="2"/>
</dbReference>
<feature type="region of interest" description="Disordered" evidence="1">
    <location>
        <begin position="755"/>
        <end position="1038"/>
    </location>
</feature>
<dbReference type="EMBL" id="CASHTH010001979">
    <property type="protein sequence ID" value="CAI8022834.1"/>
    <property type="molecule type" value="Genomic_DNA"/>
</dbReference>
<feature type="compositionally biased region" description="Low complexity" evidence="1">
    <location>
        <begin position="989"/>
        <end position="1006"/>
    </location>
</feature>
<sequence>MSDSSPSPPCSVSSVNKTKKLTNLPPSSSAAMSPPPLNEESLKRGRKESEQRRRVLMNQYYDELVILLSMVSERTIPKKMDKASTLHEAVRCLRIYAELTPPGKTPLLKPKGKSKKGGSKVAKDLGIEGLYPHLISSGEALQSFLDAHDTFLILVSDSGHILYATELITALLGHMQTRLVGQNIFDYILESEKALLLDMFDPGDATPSLLTPPNGKVLSYPVRSLHCHFKLYTGETGSLTQHLPFTCLSYLRRWKDTDEPGSPPMSPFMELNNSGGGGENESFPLPGGGGGLVNPWQQSYVVLLGKLPTNLTLLDLPLGVNDVNFNFDMRVSKKGNIINVDSHAVLVLGFTVSEIVGSHFFDYVDPYHLLDVGERMGDIYTNTRGSTNPYRFQTKGGRYVWLLSKGYLSYNPWNHKPDHILLSSRVLGCDHVVPEFRFFRSRSLLPDVGGGGDLYDPPPLSQKAPPPPKLPPHSLLQTGITAALFDSPSILSPLLQDDYLSESSASIPQQQQQQQRQQQQQHVKPESASATASTRQCGVQPGGRGVGKAPLSTTQAQQTREPPSVNPPPQEIQEQSRDQSQQQQGHNMGANLPPNLLIDFRQEIEKKNNELFDMQRRLLEQQMLMERERNQFYHVAQQVMQCIGTGTSGGSALNPNLRPSGFPMQTDHARPNSQDTTPDPYSFLSSMGPPSSQNKPPATGPPTSGGFPQQFPTTTSSEVNPFTVLMQSRKPTGIDSSPYSMFLSQSSVGMLGQGMGNALGQQPQWQAGSVPAQASTNAQQHQQAPKQGGSHPNKPTSVDNNPYSMLLGQAPGGLRGSIGSIPQQHHWPLSIPDPLQQQQQSQLSVVGQGWGGHTQEHHLQRQDKSAGMTAESRRSSTAASNPPYTLPSAEQLMGAVGQRSSGQFQQRGWPPSTAQQHGWPAKATSAQQDPQWPGKAGPPSQRQEQQQPQKPKSAASTTGDTNSAYSMLLQGRGGSIFQQQNWGGSVPASSNSSQQPQHSPQQNQSQTKPSHRSNSIQGNQQPPLPRPPTYYPPSSTTTSTLLQTHFAGLASQLKMTSFTPNLPSNLNPHTPSSPQHSQQPDSLPMRLPSDEEIQNLLDNIQMKCSSTSIPGLDPPDYP</sequence>
<feature type="region of interest" description="Disordered" evidence="1">
    <location>
        <begin position="502"/>
        <end position="594"/>
    </location>
</feature>
<feature type="compositionally biased region" description="Pro residues" evidence="1">
    <location>
        <begin position="1022"/>
        <end position="1031"/>
    </location>
</feature>
<dbReference type="CDD" id="cd00130">
    <property type="entry name" value="PAS"/>
    <property type="match status" value="2"/>
</dbReference>
<dbReference type="Gene3D" id="4.10.280.10">
    <property type="entry name" value="Helix-loop-helix DNA-binding domain"/>
    <property type="match status" value="1"/>
</dbReference>
<dbReference type="AlphaFoldDB" id="A0AA35S4J4"/>
<gene>
    <name evidence="4" type="ORF">GBAR_LOCUS13365</name>
</gene>
<evidence type="ECO:0000313" key="5">
    <source>
        <dbReference type="Proteomes" id="UP001174909"/>
    </source>
</evidence>
<feature type="compositionally biased region" description="Low complexity" evidence="1">
    <location>
        <begin position="835"/>
        <end position="847"/>
    </location>
</feature>
<reference evidence="4" key="1">
    <citation type="submission" date="2023-03" db="EMBL/GenBank/DDBJ databases">
        <authorList>
            <person name="Steffen K."/>
            <person name="Cardenas P."/>
        </authorList>
    </citation>
    <scope>NUCLEOTIDE SEQUENCE</scope>
</reference>
<protein>
    <submittedName>
        <fullName evidence="4">Circadian locomoter output cycles protein kaput</fullName>
    </submittedName>
</protein>
<dbReference type="InterPro" id="IPR035965">
    <property type="entry name" value="PAS-like_dom_sf"/>
</dbReference>
<dbReference type="Gene3D" id="3.30.450.20">
    <property type="entry name" value="PAS domain"/>
    <property type="match status" value="2"/>
</dbReference>
<dbReference type="InterPro" id="IPR000014">
    <property type="entry name" value="PAS"/>
</dbReference>
<feature type="compositionally biased region" description="Polar residues" evidence="1">
    <location>
        <begin position="528"/>
        <end position="537"/>
    </location>
</feature>
<dbReference type="SUPFAM" id="SSF55785">
    <property type="entry name" value="PYP-like sensor domain (PAS domain)"/>
    <property type="match status" value="1"/>
</dbReference>
<dbReference type="InterPro" id="IPR011598">
    <property type="entry name" value="bHLH_dom"/>
</dbReference>
<evidence type="ECO:0000259" key="3">
    <source>
        <dbReference type="PROSITE" id="PS50888"/>
    </source>
</evidence>
<feature type="compositionally biased region" description="Polar residues" evidence="1">
    <location>
        <begin position="671"/>
        <end position="696"/>
    </location>
</feature>
<dbReference type="Pfam" id="PF00010">
    <property type="entry name" value="HLH"/>
    <property type="match status" value="1"/>
</dbReference>
<feature type="compositionally biased region" description="Basic and acidic residues" evidence="1">
    <location>
        <begin position="40"/>
        <end position="51"/>
    </location>
</feature>
<feature type="compositionally biased region" description="Polar residues" evidence="1">
    <location>
        <begin position="793"/>
        <end position="803"/>
    </location>
</feature>
<feature type="domain" description="BHLH" evidence="3">
    <location>
        <begin position="41"/>
        <end position="96"/>
    </location>
</feature>
<feature type="compositionally biased region" description="Polar residues" evidence="1">
    <location>
        <begin position="954"/>
        <end position="965"/>
    </location>
</feature>
<feature type="domain" description="PAS" evidence="2">
    <location>
        <begin position="331"/>
        <end position="366"/>
    </location>
</feature>
<feature type="compositionally biased region" description="Polar residues" evidence="1">
    <location>
        <begin position="551"/>
        <end position="561"/>
    </location>
</feature>
<proteinExistence type="predicted"/>
<feature type="compositionally biased region" description="Basic and acidic residues" evidence="1">
    <location>
        <begin position="854"/>
        <end position="864"/>
    </location>
</feature>
<comment type="caution">
    <text evidence="4">The sequence shown here is derived from an EMBL/GenBank/DDBJ whole genome shotgun (WGS) entry which is preliminary data.</text>
</comment>
<dbReference type="PROSITE" id="PS50112">
    <property type="entry name" value="PAS"/>
    <property type="match status" value="2"/>
</dbReference>
<feature type="compositionally biased region" description="Pro residues" evidence="1">
    <location>
        <begin position="456"/>
        <end position="471"/>
    </location>
</feature>
<dbReference type="GO" id="GO:0046983">
    <property type="term" value="F:protein dimerization activity"/>
    <property type="evidence" value="ECO:0007669"/>
    <property type="project" value="InterPro"/>
</dbReference>
<evidence type="ECO:0000256" key="1">
    <source>
        <dbReference type="SAM" id="MobiDB-lite"/>
    </source>
</evidence>
<dbReference type="Proteomes" id="UP001174909">
    <property type="component" value="Unassembled WGS sequence"/>
</dbReference>
<feature type="region of interest" description="Disordered" evidence="1">
    <location>
        <begin position="1057"/>
        <end position="1088"/>
    </location>
</feature>
<feature type="compositionally biased region" description="Low complexity" evidence="1">
    <location>
        <begin position="897"/>
        <end position="908"/>
    </location>
</feature>
<feature type="region of interest" description="Disordered" evidence="1">
    <location>
        <begin position="650"/>
        <end position="720"/>
    </location>
</feature>
<evidence type="ECO:0000259" key="2">
    <source>
        <dbReference type="PROSITE" id="PS50112"/>
    </source>
</evidence>
<feature type="domain" description="PAS" evidence="2">
    <location>
        <begin position="137"/>
        <end position="204"/>
    </location>
</feature>
<dbReference type="Pfam" id="PF14598">
    <property type="entry name" value="PAS_11"/>
    <property type="match status" value="1"/>
</dbReference>
<name>A0AA35S4J4_GEOBA</name>
<accession>A0AA35S4J4</accession>
<dbReference type="InterPro" id="IPR036638">
    <property type="entry name" value="HLH_DNA-bd_sf"/>
</dbReference>